<dbReference type="GO" id="GO:0016747">
    <property type="term" value="F:acyltransferase activity, transferring groups other than amino-acyl groups"/>
    <property type="evidence" value="ECO:0007669"/>
    <property type="project" value="InterPro"/>
</dbReference>
<dbReference type="STRING" id="990268.JCM19235_5845"/>
<evidence type="ECO:0000259" key="1">
    <source>
        <dbReference type="PROSITE" id="PS51186"/>
    </source>
</evidence>
<dbReference type="InterPro" id="IPR000182">
    <property type="entry name" value="GNAT_dom"/>
</dbReference>
<dbReference type="Proteomes" id="UP000029228">
    <property type="component" value="Unassembled WGS sequence"/>
</dbReference>
<feature type="domain" description="N-acetyltransferase" evidence="1">
    <location>
        <begin position="1"/>
        <end position="78"/>
    </location>
</feature>
<proteinExistence type="predicted"/>
<dbReference type="PROSITE" id="PS51186">
    <property type="entry name" value="GNAT"/>
    <property type="match status" value="1"/>
</dbReference>
<comment type="caution">
    <text evidence="2">The sequence shown here is derived from an EMBL/GenBank/DDBJ whole genome shotgun (WGS) entry which is preliminary data.</text>
</comment>
<dbReference type="InterPro" id="IPR016181">
    <property type="entry name" value="Acyl_CoA_acyltransferase"/>
</dbReference>
<keyword evidence="3" id="KW-1185">Reference proteome</keyword>
<dbReference type="EMBL" id="BBMR01000001">
    <property type="protein sequence ID" value="GAL17296.1"/>
    <property type="molecule type" value="Genomic_DNA"/>
</dbReference>
<protein>
    <recommendedName>
        <fullName evidence="1">N-acetyltransferase domain-containing protein</fullName>
    </recommendedName>
</protein>
<evidence type="ECO:0000313" key="3">
    <source>
        <dbReference type="Proteomes" id="UP000029228"/>
    </source>
</evidence>
<dbReference type="Pfam" id="PF00583">
    <property type="entry name" value="Acetyltransf_1"/>
    <property type="match status" value="1"/>
</dbReference>
<accession>A0A090RPT8</accession>
<gene>
    <name evidence="2" type="ORF">JCM19235_5845</name>
</gene>
<dbReference type="AlphaFoldDB" id="A0A090RPT8"/>
<organism evidence="2 3">
    <name type="scientific">Vibrio maritimus</name>
    <dbReference type="NCBI Taxonomy" id="990268"/>
    <lineage>
        <taxon>Bacteria</taxon>
        <taxon>Pseudomonadati</taxon>
        <taxon>Pseudomonadota</taxon>
        <taxon>Gammaproteobacteria</taxon>
        <taxon>Vibrionales</taxon>
        <taxon>Vibrionaceae</taxon>
        <taxon>Vibrio</taxon>
    </lineage>
</organism>
<sequence length="78" mass="8739">MILDPFKGRGLAKEMVSLLIKEAKLATNCSEFSLCVFDHNEAAKSLYQSLGFQVASSEKSTEKIFGRYWIALEMAAKF</sequence>
<reference evidence="2 3" key="1">
    <citation type="submission" date="2014-09" db="EMBL/GenBank/DDBJ databases">
        <title>Vibrio maritimus JCM 19235. (C45) whole genome shotgun sequence.</title>
        <authorList>
            <person name="Sawabe T."/>
            <person name="Meirelles P."/>
            <person name="Nakanishi M."/>
            <person name="Sayaka M."/>
            <person name="Hattori M."/>
            <person name="Ohkuma M."/>
        </authorList>
    </citation>
    <scope>NUCLEOTIDE SEQUENCE [LARGE SCALE GENOMIC DNA]</scope>
    <source>
        <strain evidence="3">JCM19235</strain>
    </source>
</reference>
<dbReference type="Gene3D" id="3.40.630.30">
    <property type="match status" value="1"/>
</dbReference>
<dbReference type="SUPFAM" id="SSF55729">
    <property type="entry name" value="Acyl-CoA N-acyltransferases (Nat)"/>
    <property type="match status" value="1"/>
</dbReference>
<evidence type="ECO:0000313" key="2">
    <source>
        <dbReference type="EMBL" id="GAL17296.1"/>
    </source>
</evidence>
<name>A0A090RPT8_9VIBR</name>